<dbReference type="Pfam" id="PF20113">
    <property type="entry name" value="DUF6503"/>
    <property type="match status" value="1"/>
</dbReference>
<evidence type="ECO:0000256" key="1">
    <source>
        <dbReference type="SAM" id="SignalP"/>
    </source>
</evidence>
<evidence type="ECO:0000313" key="3">
    <source>
        <dbReference type="Proteomes" id="UP000308181"/>
    </source>
</evidence>
<sequence length="243" mass="28311">MKKYPSVLLFLTLFFLLNACTQKPDAQKIIDQSIAFYGMDKLDKKTISFDFRAYHLTIKHNDGNYFYERTFTDDSLGKVKDQLSNHGFVREINGLVTPQTEKDSLKHAAAVNSVVYFVLLPLKLNDGAVRKKHLKTVQIKGKKFDEIEIRFSEDKGGKDHDDVYYFWFDQQDHSMDYFAYSTGGNRFRAVKELKPADGLILQNYINYESKKGEKSPLLNYYKLYEKDELVKLSEIILENIKVK</sequence>
<dbReference type="AlphaFoldDB" id="A0A4V5P140"/>
<dbReference type="OrthoDB" id="982433at2"/>
<dbReference type="Proteomes" id="UP000308181">
    <property type="component" value="Unassembled WGS sequence"/>
</dbReference>
<proteinExistence type="predicted"/>
<evidence type="ECO:0008006" key="4">
    <source>
        <dbReference type="Google" id="ProtNLM"/>
    </source>
</evidence>
<name>A0A4V5P140_9SPHI</name>
<gene>
    <name evidence="2" type="ORF">FA046_04125</name>
</gene>
<protein>
    <recommendedName>
        <fullName evidence="4">Deoxyribose-phosphate aldolase</fullName>
    </recommendedName>
</protein>
<feature type="signal peptide" evidence="1">
    <location>
        <begin position="1"/>
        <end position="19"/>
    </location>
</feature>
<keyword evidence="1" id="KW-0732">Signal</keyword>
<organism evidence="2 3">
    <name type="scientific">Pedobacter cryophilus</name>
    <dbReference type="NCBI Taxonomy" id="2571271"/>
    <lineage>
        <taxon>Bacteria</taxon>
        <taxon>Pseudomonadati</taxon>
        <taxon>Bacteroidota</taxon>
        <taxon>Sphingobacteriia</taxon>
        <taxon>Sphingobacteriales</taxon>
        <taxon>Sphingobacteriaceae</taxon>
        <taxon>Pedobacter</taxon>
    </lineage>
</organism>
<dbReference type="EMBL" id="SWBP01000001">
    <property type="protein sequence ID" value="TKC00871.1"/>
    <property type="molecule type" value="Genomic_DNA"/>
</dbReference>
<keyword evidence="3" id="KW-1185">Reference proteome</keyword>
<accession>A0A4V5P140</accession>
<feature type="chain" id="PRO_5020257474" description="Deoxyribose-phosphate aldolase" evidence="1">
    <location>
        <begin position="20"/>
        <end position="243"/>
    </location>
</feature>
<evidence type="ECO:0000313" key="2">
    <source>
        <dbReference type="EMBL" id="TKC00871.1"/>
    </source>
</evidence>
<dbReference type="RefSeq" id="WP_136825076.1">
    <property type="nucleotide sequence ID" value="NZ_SWBP01000001.1"/>
</dbReference>
<dbReference type="InterPro" id="IPR045444">
    <property type="entry name" value="DUF6503"/>
</dbReference>
<reference evidence="2 3" key="1">
    <citation type="submission" date="2019-04" db="EMBL/GenBank/DDBJ databases">
        <title>Pedobacter sp. AR-3-17 sp. nov., isolated from Arctic soil.</title>
        <authorList>
            <person name="Dahal R.H."/>
            <person name="Kim D.-U."/>
        </authorList>
    </citation>
    <scope>NUCLEOTIDE SEQUENCE [LARGE SCALE GENOMIC DNA]</scope>
    <source>
        <strain evidence="2 3">AR-3-17</strain>
    </source>
</reference>
<comment type="caution">
    <text evidence="2">The sequence shown here is derived from an EMBL/GenBank/DDBJ whole genome shotgun (WGS) entry which is preliminary data.</text>
</comment>